<dbReference type="Gene3D" id="3.80.10.10">
    <property type="entry name" value="Ribonuclease Inhibitor"/>
    <property type="match status" value="2"/>
</dbReference>
<feature type="transmembrane region" description="Helical" evidence="10">
    <location>
        <begin position="571"/>
        <end position="592"/>
    </location>
</feature>
<dbReference type="PANTHER" id="PTHR48065">
    <property type="entry name" value="OS10G0469600 PROTEIN"/>
    <property type="match status" value="1"/>
</dbReference>
<organism evidence="13">
    <name type="scientific">Populus alba</name>
    <name type="common">White poplar</name>
    <dbReference type="NCBI Taxonomy" id="43335"/>
    <lineage>
        <taxon>Eukaryota</taxon>
        <taxon>Viridiplantae</taxon>
        <taxon>Streptophyta</taxon>
        <taxon>Embryophyta</taxon>
        <taxon>Tracheophyta</taxon>
        <taxon>Spermatophyta</taxon>
        <taxon>Magnoliopsida</taxon>
        <taxon>eudicotyledons</taxon>
        <taxon>Gunneridae</taxon>
        <taxon>Pentapetalae</taxon>
        <taxon>rosids</taxon>
        <taxon>fabids</taxon>
        <taxon>Malpighiales</taxon>
        <taxon>Salicaceae</taxon>
        <taxon>Saliceae</taxon>
        <taxon>Populus</taxon>
    </lineage>
</organism>
<evidence type="ECO:0000259" key="12">
    <source>
        <dbReference type="Pfam" id="PF08263"/>
    </source>
</evidence>
<evidence type="ECO:0000256" key="1">
    <source>
        <dbReference type="ARBA" id="ARBA00004236"/>
    </source>
</evidence>
<keyword evidence="13" id="KW-0675">Receptor</keyword>
<evidence type="ECO:0000256" key="6">
    <source>
        <dbReference type="ARBA" id="ARBA00022737"/>
    </source>
</evidence>
<accession>A0A4U5P233</accession>
<dbReference type="PANTHER" id="PTHR48065:SF32">
    <property type="entry name" value="PROTEIN BRASSINOSTEROID INSENSITIVE 1-LIKE"/>
    <property type="match status" value="1"/>
</dbReference>
<dbReference type="SUPFAM" id="SSF52058">
    <property type="entry name" value="L domain-like"/>
    <property type="match status" value="2"/>
</dbReference>
<dbReference type="InterPro" id="IPR032675">
    <property type="entry name" value="LRR_dom_sf"/>
</dbReference>
<dbReference type="STRING" id="43335.A0A4U5P233"/>
<dbReference type="EMBL" id="RCHU01000894">
    <property type="protein sequence ID" value="TKR90096.1"/>
    <property type="molecule type" value="Genomic_DNA"/>
</dbReference>
<evidence type="ECO:0000256" key="10">
    <source>
        <dbReference type="SAM" id="Phobius"/>
    </source>
</evidence>
<evidence type="ECO:0000256" key="2">
    <source>
        <dbReference type="ARBA" id="ARBA00009592"/>
    </source>
</evidence>
<dbReference type="InterPro" id="IPR001611">
    <property type="entry name" value="Leu-rich_rpt"/>
</dbReference>
<dbReference type="AlphaFoldDB" id="A0A4U5P233"/>
<comment type="caution">
    <text evidence="13">The sequence shown here is derived from an EMBL/GenBank/DDBJ whole genome shotgun (WGS) entry which is preliminary data.</text>
</comment>
<dbReference type="GO" id="GO:0005886">
    <property type="term" value="C:plasma membrane"/>
    <property type="evidence" value="ECO:0007669"/>
    <property type="project" value="UniProtKB-SubCell"/>
</dbReference>
<evidence type="ECO:0000256" key="4">
    <source>
        <dbReference type="ARBA" id="ARBA00022614"/>
    </source>
</evidence>
<evidence type="ECO:0000313" key="13">
    <source>
        <dbReference type="EMBL" id="TKR90096.1"/>
    </source>
</evidence>
<dbReference type="Pfam" id="PF13855">
    <property type="entry name" value="LRR_8"/>
    <property type="match status" value="2"/>
</dbReference>
<keyword evidence="9" id="KW-0325">Glycoprotein</keyword>
<feature type="signal peptide" evidence="11">
    <location>
        <begin position="1"/>
        <end position="21"/>
    </location>
</feature>
<keyword evidence="8 10" id="KW-0472">Membrane</keyword>
<name>A0A4U5P233_POPAL</name>
<evidence type="ECO:0000256" key="8">
    <source>
        <dbReference type="ARBA" id="ARBA00023136"/>
    </source>
</evidence>
<feature type="domain" description="Leucine-rich repeat-containing N-terminal plant-type" evidence="12">
    <location>
        <begin position="44"/>
        <end position="92"/>
    </location>
</feature>
<proteinExistence type="inferred from homology"/>
<evidence type="ECO:0000256" key="3">
    <source>
        <dbReference type="ARBA" id="ARBA00022475"/>
    </source>
</evidence>
<dbReference type="InterPro" id="IPR013210">
    <property type="entry name" value="LRR_N_plant-typ"/>
</dbReference>
<evidence type="ECO:0000256" key="9">
    <source>
        <dbReference type="ARBA" id="ARBA00023180"/>
    </source>
</evidence>
<evidence type="ECO:0000256" key="7">
    <source>
        <dbReference type="ARBA" id="ARBA00022989"/>
    </source>
</evidence>
<dbReference type="FunFam" id="3.80.10.10:FF:000213">
    <property type="entry name" value="Tyrosine-sulfated glycopeptide receptor 1"/>
    <property type="match status" value="1"/>
</dbReference>
<dbReference type="PRINTS" id="PR00019">
    <property type="entry name" value="LEURICHRPT"/>
</dbReference>
<keyword evidence="4" id="KW-0433">Leucine-rich repeat</keyword>
<comment type="subcellular location">
    <subcellularLocation>
        <location evidence="1">Cell membrane</location>
    </subcellularLocation>
</comment>
<keyword evidence="5 10" id="KW-0812">Transmembrane</keyword>
<feature type="chain" id="PRO_5020292072" evidence="11">
    <location>
        <begin position="22"/>
        <end position="622"/>
    </location>
</feature>
<reference evidence="13" key="1">
    <citation type="submission" date="2018-10" db="EMBL/GenBank/DDBJ databases">
        <title>Population genomic analysis revealed the cold adaptation of white poplar.</title>
        <authorList>
            <person name="Liu Y.-J."/>
        </authorList>
    </citation>
    <scope>NUCLEOTIDE SEQUENCE [LARGE SCALE GENOMIC DNA]</scope>
    <source>
        <strain evidence="13">PAL-ZL1</strain>
    </source>
</reference>
<keyword evidence="7 10" id="KW-1133">Transmembrane helix</keyword>
<evidence type="ECO:0000256" key="5">
    <source>
        <dbReference type="ARBA" id="ARBA00022692"/>
    </source>
</evidence>
<keyword evidence="3" id="KW-1003">Cell membrane</keyword>
<dbReference type="Pfam" id="PF08263">
    <property type="entry name" value="LRRNT_2"/>
    <property type="match status" value="1"/>
</dbReference>
<protein>
    <submittedName>
        <fullName evidence="13">Receptor-like protein 12</fullName>
    </submittedName>
</protein>
<comment type="similarity">
    <text evidence="2">Belongs to the RLP family.</text>
</comment>
<keyword evidence="11" id="KW-0732">Signal</keyword>
<keyword evidence="6" id="KW-0677">Repeat</keyword>
<gene>
    <name evidence="13" type="ORF">D5086_0000236600</name>
</gene>
<dbReference type="Pfam" id="PF00560">
    <property type="entry name" value="LRR_1"/>
    <property type="match status" value="7"/>
</dbReference>
<sequence length="622" mass="69855">MRDYCRIIACCFLFLPFLSSANSTFTSLSQTSSHPFSGHRCVGSEKTALLRLKRDLSAAKPESPLPLQRASGSLLTSWKPDTDCCSWEGVTCHGVTTDHVVGIKLSGHNLSGLVNSTEFLDLPYLERLNLVNCNIGEIPSFLQKVSRLVELDLSNNKIHGQVPKWIWQFERQVYLNLSNNFLNGFEAPSSDPFSSSLTFLDLSSNLLEGSIPILPPSVSFLSLAKNKLSGEIPESLCRIRNLTILDLCYNSMTGQIPKCLEALAATLTVLNLRENKFFGLMLWNFTEDCSLKTLNLYGNQLTGKIPRSLNHCRCLEVVDLGDNQINDTFPFWLGMLPSLQVLILQSNRLHGPIGQPLTSNDFPMLQIFDLSSNHFTGNLPLDYFAIWKSMRVKFNGSLLYMGSYYYRDWMSITSKGHRMDNINILTIFTILDLSNNLFEGEIPEEIGDLKLLEVLNMSRNNLKGEIPTSLSKLTLLESLDLSKNKLTGAIPMPLISLTFLSVLNLSYNRLEGTIPVGNQFSTFTSDSYQENLGLCGFPLSNKCDDVEDQQPPEAQEESILSEPGSLFSWKFALLGYGCAVPVGVAIGHMLFWRNKRCSKLIEQAFKAKNHRRQSNERNRKRR</sequence>
<evidence type="ECO:0000256" key="11">
    <source>
        <dbReference type="SAM" id="SignalP"/>
    </source>
</evidence>